<comment type="caution">
    <text evidence="3">The sequence shown here is derived from an EMBL/GenBank/DDBJ whole genome shotgun (WGS) entry which is preliminary data.</text>
</comment>
<evidence type="ECO:0000259" key="2">
    <source>
        <dbReference type="Pfam" id="PF07584"/>
    </source>
</evidence>
<dbReference type="InterPro" id="IPR024163">
    <property type="entry name" value="Aerotolerance_reg_N"/>
</dbReference>
<evidence type="ECO:0000313" key="3">
    <source>
        <dbReference type="EMBL" id="GAA0875456.1"/>
    </source>
</evidence>
<dbReference type="PANTHER" id="PTHR37464">
    <property type="entry name" value="BLL2463 PROTEIN"/>
    <property type="match status" value="1"/>
</dbReference>
<keyword evidence="1" id="KW-1133">Transmembrane helix</keyword>
<sequence length="673" mass="75655">MSFLYPQFLFAFGVLAIPLILHLFHLRKFKVFYFSSISFLQELDTTSKSTRNLRRLLVLIMRLLAFSALILAFAQPYFPEEITPVKTDRVRVVFIDNSQSMAAKGVEGELLSQAKTTALELVKKDKPGTRYFVFTNDFSAEELHPMSQPDAIDYLENIEYSAHSRSSEFIFRSIASSLSDAGMEGNVFVFSDAQKSQWSDPVQDSLALDVRFIRLAAQLVSNKSIDSVWLSTPVHRLNAPYEINVRIVNHSDSDINSLPVKVKVNESEQQFTAEFNGKKETVLSLNYSATSPGYNEIRVEIDDEQLFFDDVMYATFNVRNEQSVGIINGEQETSNVSLVYELDAYYRLSTWDSNQILYQEVDKVDVLVVNEVKQVDRALSEGIKRLLDRGGAVVLIPSGKPDFSSWNELLAGLEMPVMQKKDSLTASLDKIHTHPFFDGVFDTKNPSIQIPVKRSSSLITSGSRSMPLLSYSDGSSFMNVSTKYGNRLFTFSPELNRSNRSLLNSDLFSALFLRIAEFSGGNAPLYLTAGIPSSYTVQTIKTTESPVRVSGNETGFIPRQDRNNEQTVLYFSGGDDEKALRAGIYDLKQDETVIGRLAVNTNREESDPTVLSAEDLTVLATNSGLHSFKVSEISESEEIHRLEGQKDTELWRILLILALLFFMAEMAVLKFVK</sequence>
<dbReference type="Pfam" id="PF07584">
    <property type="entry name" value="BatA"/>
    <property type="match status" value="1"/>
</dbReference>
<evidence type="ECO:0000256" key="1">
    <source>
        <dbReference type="SAM" id="Phobius"/>
    </source>
</evidence>
<dbReference type="PANTHER" id="PTHR37464:SF1">
    <property type="entry name" value="BLL2463 PROTEIN"/>
    <property type="match status" value="1"/>
</dbReference>
<accession>A0ABN1MQ39</accession>
<dbReference type="Gene3D" id="3.40.50.410">
    <property type="entry name" value="von Willebrand factor, type A domain"/>
    <property type="match status" value="1"/>
</dbReference>
<dbReference type="NCBIfam" id="TIGR02226">
    <property type="entry name" value="two_anch"/>
    <property type="match status" value="1"/>
</dbReference>
<dbReference type="Proteomes" id="UP001501126">
    <property type="component" value="Unassembled WGS sequence"/>
</dbReference>
<reference evidence="3 4" key="1">
    <citation type="journal article" date="2019" name="Int. J. Syst. Evol. Microbiol.">
        <title>The Global Catalogue of Microorganisms (GCM) 10K type strain sequencing project: providing services to taxonomists for standard genome sequencing and annotation.</title>
        <authorList>
            <consortium name="The Broad Institute Genomics Platform"/>
            <consortium name="The Broad Institute Genome Sequencing Center for Infectious Disease"/>
            <person name="Wu L."/>
            <person name="Ma J."/>
        </authorList>
    </citation>
    <scope>NUCLEOTIDE SEQUENCE [LARGE SCALE GENOMIC DNA]</scope>
    <source>
        <strain evidence="3 4">JCM 16083</strain>
    </source>
</reference>
<organism evidence="3 4">
    <name type="scientific">Wandonia haliotis</name>
    <dbReference type="NCBI Taxonomy" id="574963"/>
    <lineage>
        <taxon>Bacteria</taxon>
        <taxon>Pseudomonadati</taxon>
        <taxon>Bacteroidota</taxon>
        <taxon>Flavobacteriia</taxon>
        <taxon>Flavobacteriales</taxon>
        <taxon>Crocinitomicaceae</taxon>
        <taxon>Wandonia</taxon>
    </lineage>
</organism>
<dbReference type="EMBL" id="BAAAFH010000011">
    <property type="protein sequence ID" value="GAA0875456.1"/>
    <property type="molecule type" value="Genomic_DNA"/>
</dbReference>
<protein>
    <submittedName>
        <fullName evidence="3">BatA domain-containing protein</fullName>
    </submittedName>
</protein>
<name>A0ABN1MQ39_9FLAO</name>
<dbReference type="InterPro" id="IPR036465">
    <property type="entry name" value="vWFA_dom_sf"/>
</dbReference>
<feature type="domain" description="Aerotolerance regulator N-terminal" evidence="2">
    <location>
        <begin position="1"/>
        <end position="76"/>
    </location>
</feature>
<keyword evidence="4" id="KW-1185">Reference proteome</keyword>
<evidence type="ECO:0000313" key="4">
    <source>
        <dbReference type="Proteomes" id="UP001501126"/>
    </source>
</evidence>
<gene>
    <name evidence="3" type="ORF">GCM10009118_18650</name>
</gene>
<keyword evidence="1" id="KW-0812">Transmembrane</keyword>
<feature type="transmembrane region" description="Helical" evidence="1">
    <location>
        <begin position="6"/>
        <end position="26"/>
    </location>
</feature>
<proteinExistence type="predicted"/>
<feature type="transmembrane region" description="Helical" evidence="1">
    <location>
        <begin position="56"/>
        <end position="78"/>
    </location>
</feature>
<feature type="transmembrane region" description="Helical" evidence="1">
    <location>
        <begin position="650"/>
        <end position="672"/>
    </location>
</feature>
<dbReference type="InterPro" id="IPR011933">
    <property type="entry name" value="Double_TM_dom"/>
</dbReference>
<keyword evidence="1" id="KW-0472">Membrane</keyword>
<dbReference type="RefSeq" id="WP_343786963.1">
    <property type="nucleotide sequence ID" value="NZ_BAAAFH010000011.1"/>
</dbReference>